<accession>A0A550JAN9</accession>
<dbReference type="RefSeq" id="WP_170232913.1">
    <property type="nucleotide sequence ID" value="NZ_FOJJ01000040.1"/>
</dbReference>
<comment type="caution">
    <text evidence="1">The sequence shown here is derived from an EMBL/GenBank/DDBJ whole genome shotgun (WGS) entry which is preliminary data.</text>
</comment>
<proteinExistence type="predicted"/>
<dbReference type="AlphaFoldDB" id="A0A550JAN9"/>
<dbReference type="EMBL" id="VJVV01000008">
    <property type="protein sequence ID" value="TRO80308.1"/>
    <property type="molecule type" value="Genomic_DNA"/>
</dbReference>
<reference evidence="1 2" key="1">
    <citation type="submission" date="2019-07" db="EMBL/GenBank/DDBJ databases">
        <title>Insights of Desulfuromonas acetexigens electromicrobiology.</title>
        <authorList>
            <person name="Katuri K."/>
            <person name="Sapireddy V."/>
            <person name="Shaw D.R."/>
            <person name="Saikaly P."/>
        </authorList>
    </citation>
    <scope>NUCLEOTIDE SEQUENCE [LARGE SCALE GENOMIC DNA]</scope>
    <source>
        <strain evidence="1 2">2873</strain>
    </source>
</reference>
<protein>
    <submittedName>
        <fullName evidence="1">Uncharacterized protein</fullName>
    </submittedName>
</protein>
<evidence type="ECO:0000313" key="2">
    <source>
        <dbReference type="Proteomes" id="UP000317155"/>
    </source>
</evidence>
<gene>
    <name evidence="1" type="ORF">FL622_11805</name>
</gene>
<sequence>MAGDGQFNSAIGSQINFLRASPLFLIIIDFALVERSGKDLAVLLLLNEQENGSGRAWLQLVQ</sequence>
<keyword evidence="2" id="KW-1185">Reference proteome</keyword>
<name>A0A550JAN9_9BACT</name>
<organism evidence="1 2">
    <name type="scientific">Trichloromonas acetexigens</name>
    <dbReference type="NCBI Taxonomy" id="38815"/>
    <lineage>
        <taxon>Bacteria</taxon>
        <taxon>Pseudomonadati</taxon>
        <taxon>Thermodesulfobacteriota</taxon>
        <taxon>Desulfuromonadia</taxon>
        <taxon>Desulfuromonadales</taxon>
        <taxon>Trichloromonadaceae</taxon>
        <taxon>Trichloromonas</taxon>
    </lineage>
</organism>
<dbReference type="Proteomes" id="UP000317155">
    <property type="component" value="Unassembled WGS sequence"/>
</dbReference>
<evidence type="ECO:0000313" key="1">
    <source>
        <dbReference type="EMBL" id="TRO80308.1"/>
    </source>
</evidence>